<organism evidence="1 2">
    <name type="scientific">Roseateles depolymerans</name>
    <dbReference type="NCBI Taxonomy" id="76731"/>
    <lineage>
        <taxon>Bacteria</taxon>
        <taxon>Pseudomonadati</taxon>
        <taxon>Pseudomonadota</taxon>
        <taxon>Betaproteobacteria</taxon>
        <taxon>Burkholderiales</taxon>
        <taxon>Sphaerotilaceae</taxon>
        <taxon>Roseateles</taxon>
    </lineage>
</organism>
<dbReference type="STRING" id="76731.RD2015_3261"/>
<evidence type="ECO:0000313" key="1">
    <source>
        <dbReference type="EMBL" id="ALV07719.1"/>
    </source>
</evidence>
<protein>
    <submittedName>
        <fullName evidence="1">Uncharacterized protein</fullName>
    </submittedName>
</protein>
<dbReference type="AlphaFoldDB" id="A0A0U3LRR6"/>
<evidence type="ECO:0000313" key="2">
    <source>
        <dbReference type="Proteomes" id="UP000060699"/>
    </source>
</evidence>
<accession>A0A0U3LRR6</accession>
<dbReference type="Proteomes" id="UP000060699">
    <property type="component" value="Chromosome"/>
</dbReference>
<keyword evidence="2" id="KW-1185">Reference proteome</keyword>
<dbReference type="KEGG" id="rdp:RD2015_3261"/>
<name>A0A0U3LRR6_9BURK</name>
<sequence>MPAGPADKGAYARSLCAVVEHWSDGEETRRARVGTAQLTMGPRPCDYVCELWDDLTGTRKSVQFRHAPEVLQHWDLLVRAVCWADHNQPALPARPPLRLPPVFEEGGKECISLGKLCVQAHGGFRNWLARQGIEPRFPGGTGSGIVPAQLFADFVERAL</sequence>
<dbReference type="EMBL" id="CP013729">
    <property type="protein sequence ID" value="ALV07719.1"/>
    <property type="molecule type" value="Genomic_DNA"/>
</dbReference>
<reference evidence="1 2" key="1">
    <citation type="submission" date="2015-12" db="EMBL/GenBank/DDBJ databases">
        <title>Complete genome of Roseateles depolymerans KCTC 42856.</title>
        <authorList>
            <person name="Kim K.M."/>
        </authorList>
    </citation>
    <scope>NUCLEOTIDE SEQUENCE [LARGE SCALE GENOMIC DNA]</scope>
    <source>
        <strain evidence="1 2">KCTC 42856</strain>
    </source>
</reference>
<proteinExistence type="predicted"/>
<gene>
    <name evidence="1" type="ORF">RD2015_3261</name>
</gene>